<dbReference type="OrthoDB" id="71604at2"/>
<gene>
    <name evidence="1" type="ORF">SAMN02745674_00028</name>
</gene>
<name>A0A1T4LII7_9GAMM</name>
<dbReference type="Pfam" id="PF03692">
    <property type="entry name" value="CxxCxxCC"/>
    <property type="match status" value="1"/>
</dbReference>
<dbReference type="EMBL" id="FUXP01000001">
    <property type="protein sequence ID" value="SJZ54431.1"/>
    <property type="molecule type" value="Genomic_DNA"/>
</dbReference>
<dbReference type="Proteomes" id="UP000190061">
    <property type="component" value="Unassembled WGS sequence"/>
</dbReference>
<dbReference type="RefSeq" id="WP_078756704.1">
    <property type="nucleotide sequence ID" value="NZ_FUXP01000001.1"/>
</dbReference>
<dbReference type="STRING" id="1122188.SAMN02745674_00028"/>
<proteinExistence type="predicted"/>
<evidence type="ECO:0000313" key="1">
    <source>
        <dbReference type="EMBL" id="SJZ54431.1"/>
    </source>
</evidence>
<accession>A0A1T4LII7</accession>
<reference evidence="1 2" key="1">
    <citation type="submission" date="2017-02" db="EMBL/GenBank/DDBJ databases">
        <authorList>
            <person name="Peterson S.W."/>
        </authorList>
    </citation>
    <scope>NUCLEOTIDE SEQUENCE [LARGE SCALE GENOMIC DNA]</scope>
    <source>
        <strain evidence="1 2">DSM 21749</strain>
    </source>
</reference>
<keyword evidence="2" id="KW-1185">Reference proteome</keyword>
<sequence length="125" mass="13598">MSVSASPQVLDDEAIDPAVSCSSCDAVCCRLTVVVMPDDPVPRHLVWRDHRGLDVMARDEDGWCVAVDQTRMCCSIYELRPKTCRKFVMGSAYCRSERSAYGHADPREAAIPITLLPPATGGLGA</sequence>
<dbReference type="AlphaFoldDB" id="A0A1T4LII7"/>
<organism evidence="1 2">
    <name type="scientific">Lysobacter spongiicola DSM 21749</name>
    <dbReference type="NCBI Taxonomy" id="1122188"/>
    <lineage>
        <taxon>Bacteria</taxon>
        <taxon>Pseudomonadati</taxon>
        <taxon>Pseudomonadota</taxon>
        <taxon>Gammaproteobacteria</taxon>
        <taxon>Lysobacterales</taxon>
        <taxon>Lysobacteraceae</taxon>
        <taxon>Novilysobacter</taxon>
    </lineage>
</organism>
<protein>
    <submittedName>
        <fullName evidence="1">Putative zinc-or iron-chelating domain-containing protein</fullName>
    </submittedName>
</protein>
<evidence type="ECO:0000313" key="2">
    <source>
        <dbReference type="Proteomes" id="UP000190061"/>
    </source>
</evidence>
<dbReference type="InterPro" id="IPR005358">
    <property type="entry name" value="Puta_zinc/iron-chelating_dom"/>
</dbReference>